<dbReference type="EMBL" id="SPHZ02000007">
    <property type="protein sequence ID" value="KAF0906271.1"/>
    <property type="molecule type" value="Genomic_DNA"/>
</dbReference>
<accession>A0A6G1D1K8</accession>
<dbReference type="Pfam" id="PF07893">
    <property type="entry name" value="DUF1668"/>
    <property type="match status" value="1"/>
</dbReference>
<evidence type="ECO:0000313" key="2">
    <source>
        <dbReference type="EMBL" id="KAF0906271.1"/>
    </source>
</evidence>
<evidence type="ECO:0000256" key="1">
    <source>
        <dbReference type="SAM" id="MobiDB-lite"/>
    </source>
</evidence>
<organism evidence="2 3">
    <name type="scientific">Oryza meyeriana var. granulata</name>
    <dbReference type="NCBI Taxonomy" id="110450"/>
    <lineage>
        <taxon>Eukaryota</taxon>
        <taxon>Viridiplantae</taxon>
        <taxon>Streptophyta</taxon>
        <taxon>Embryophyta</taxon>
        <taxon>Tracheophyta</taxon>
        <taxon>Spermatophyta</taxon>
        <taxon>Magnoliopsida</taxon>
        <taxon>Liliopsida</taxon>
        <taxon>Poales</taxon>
        <taxon>Poaceae</taxon>
        <taxon>BOP clade</taxon>
        <taxon>Oryzoideae</taxon>
        <taxon>Oryzeae</taxon>
        <taxon>Oryzinae</taxon>
        <taxon>Oryza</taxon>
        <taxon>Oryza meyeriana</taxon>
    </lineage>
</organism>
<dbReference type="OrthoDB" id="594858at2759"/>
<dbReference type="Proteomes" id="UP000479710">
    <property type="component" value="Unassembled WGS sequence"/>
</dbReference>
<evidence type="ECO:0000313" key="3">
    <source>
        <dbReference type="Proteomes" id="UP000479710"/>
    </source>
</evidence>
<gene>
    <name evidence="2" type="ORF">E2562_009648</name>
</gene>
<proteinExistence type="predicted"/>
<dbReference type="AlphaFoldDB" id="A0A6G1D1K8"/>
<reference evidence="2 3" key="1">
    <citation type="submission" date="2019-11" db="EMBL/GenBank/DDBJ databases">
        <title>Whole genome sequence of Oryza granulata.</title>
        <authorList>
            <person name="Li W."/>
        </authorList>
    </citation>
    <scope>NUCLEOTIDE SEQUENCE [LARGE SCALE GENOMIC DNA]</scope>
    <source>
        <strain evidence="3">cv. Menghai</strain>
        <tissue evidence="2">Leaf</tissue>
    </source>
</reference>
<name>A0A6G1D1K8_9ORYZ</name>
<feature type="region of interest" description="Disordered" evidence="1">
    <location>
        <begin position="154"/>
        <end position="176"/>
    </location>
</feature>
<protein>
    <submittedName>
        <fullName evidence="2">Uncharacterized protein</fullName>
    </submittedName>
</protein>
<feature type="compositionally biased region" description="Polar residues" evidence="1">
    <location>
        <begin position="166"/>
        <end position="176"/>
    </location>
</feature>
<comment type="caution">
    <text evidence="2">The sequence shown here is derived from an EMBL/GenBank/DDBJ whole genome shotgun (WGS) entry which is preliminary data.</text>
</comment>
<keyword evidence="3" id="KW-1185">Reference proteome</keyword>
<dbReference type="InterPro" id="IPR012871">
    <property type="entry name" value="DUF1668_ORYSA"/>
</dbReference>
<sequence length="189" mass="20474">MHFMLLGRDKVLATDQTGHAAMYDASAHAMCTTPMLTKPKNDPVFVAVGDDNLYVLDTSTRCSEEHRFEALVYERCIDPDNWYDNCYNDWRRHPLLPPPFRAIPGDVVRAYAVVGGVSAAPKVGVAGDEYDTPGGAGADAALLVGSTEYSTVKPSRSFGSPPPRVFQSQLAPSSNTTSCVTCTRRELGS</sequence>